<proteinExistence type="predicted"/>
<keyword evidence="1" id="KW-1133">Transmembrane helix</keyword>
<organism evidence="2 3">
    <name type="scientific">Methanospirillum stamsii</name>
    <dbReference type="NCBI Taxonomy" id="1277351"/>
    <lineage>
        <taxon>Archaea</taxon>
        <taxon>Methanobacteriati</taxon>
        <taxon>Methanobacteriota</taxon>
        <taxon>Stenosarchaea group</taxon>
        <taxon>Methanomicrobia</taxon>
        <taxon>Methanomicrobiales</taxon>
        <taxon>Methanospirillaceae</taxon>
        <taxon>Methanospirillum</taxon>
    </lineage>
</organism>
<evidence type="ECO:0000313" key="2">
    <source>
        <dbReference type="EMBL" id="PWR74899.1"/>
    </source>
</evidence>
<dbReference type="Proteomes" id="UP000245934">
    <property type="component" value="Unassembled WGS sequence"/>
</dbReference>
<reference evidence="2 3" key="1">
    <citation type="submission" date="2018-05" db="EMBL/GenBank/DDBJ databases">
        <title>Draft genome of Methanospirillum stamsii Pt1.</title>
        <authorList>
            <person name="Dueholm M.S."/>
            <person name="Nielsen P.H."/>
            <person name="Bakmann L.F."/>
            <person name="Otzen D.E."/>
        </authorList>
    </citation>
    <scope>NUCLEOTIDE SEQUENCE [LARGE SCALE GENOMIC DNA]</scope>
    <source>
        <strain evidence="2 3">Pt1</strain>
    </source>
</reference>
<accession>A0A2V2N4Z8</accession>
<name>A0A2V2N4Z8_9EURY</name>
<feature type="transmembrane region" description="Helical" evidence="1">
    <location>
        <begin position="6"/>
        <end position="23"/>
    </location>
</feature>
<keyword evidence="1" id="KW-0812">Transmembrane</keyword>
<evidence type="ECO:0000256" key="1">
    <source>
        <dbReference type="SAM" id="Phobius"/>
    </source>
</evidence>
<keyword evidence="3" id="KW-1185">Reference proteome</keyword>
<keyword evidence="1" id="KW-0472">Membrane</keyword>
<sequence length="74" mass="8228">MYRAFPAIPPIPLIIGAVVLSILRSDLTITMTIHIQVVKKGTGTIESGQITTSRFSSYIFLNIVLMDRDYSITK</sequence>
<comment type="caution">
    <text evidence="2">The sequence shown here is derived from an EMBL/GenBank/DDBJ whole genome shotgun (WGS) entry which is preliminary data.</text>
</comment>
<gene>
    <name evidence="2" type="ORF">DLD82_06630</name>
</gene>
<dbReference type="AlphaFoldDB" id="A0A2V2N4Z8"/>
<dbReference type="EMBL" id="QGMZ01000014">
    <property type="protein sequence ID" value="PWR74899.1"/>
    <property type="molecule type" value="Genomic_DNA"/>
</dbReference>
<evidence type="ECO:0000313" key="3">
    <source>
        <dbReference type="Proteomes" id="UP000245934"/>
    </source>
</evidence>
<protein>
    <submittedName>
        <fullName evidence="2">Uncharacterized protein</fullName>
    </submittedName>
</protein>